<feature type="non-terminal residue" evidence="5">
    <location>
        <position position="474"/>
    </location>
</feature>
<dbReference type="GO" id="GO:0004523">
    <property type="term" value="F:RNA-DNA hybrid ribonuclease activity"/>
    <property type="evidence" value="ECO:0007669"/>
    <property type="project" value="InterPro"/>
</dbReference>
<dbReference type="AlphaFoldDB" id="F9WD25"/>
<evidence type="ECO:0000259" key="3">
    <source>
        <dbReference type="PROSITE" id="PS50157"/>
    </source>
</evidence>
<dbReference type="PROSITE" id="PS50157">
    <property type="entry name" value="ZINC_FINGER_C2H2_2"/>
    <property type="match status" value="1"/>
</dbReference>
<feature type="domain" description="RNase H type-1" evidence="4">
    <location>
        <begin position="108"/>
        <end position="249"/>
    </location>
</feature>
<dbReference type="Gene3D" id="3.30.420.10">
    <property type="entry name" value="Ribonuclease H-like superfamily/Ribonuclease H"/>
    <property type="match status" value="1"/>
</dbReference>
<dbReference type="GO" id="GO:0003676">
    <property type="term" value="F:nucleic acid binding"/>
    <property type="evidence" value="ECO:0007669"/>
    <property type="project" value="InterPro"/>
</dbReference>
<keyword evidence="6" id="KW-1185">Reference proteome</keyword>
<feature type="region of interest" description="Disordered" evidence="2">
    <location>
        <begin position="449"/>
        <end position="474"/>
    </location>
</feature>
<organism evidence="5 6">
    <name type="scientific">Trypanosoma congolense (strain IL3000)</name>
    <dbReference type="NCBI Taxonomy" id="1068625"/>
    <lineage>
        <taxon>Eukaryota</taxon>
        <taxon>Discoba</taxon>
        <taxon>Euglenozoa</taxon>
        <taxon>Kinetoplastea</taxon>
        <taxon>Metakinetoplastina</taxon>
        <taxon>Trypanosomatida</taxon>
        <taxon>Trypanosomatidae</taxon>
        <taxon>Trypanosoma</taxon>
        <taxon>Nannomonas</taxon>
    </lineage>
</organism>
<dbReference type="VEuPathDB" id="TriTrypDB:TcIL3000_0_05890"/>
<keyword evidence="1" id="KW-0862">Zinc</keyword>
<keyword evidence="1" id="KW-0863">Zinc-finger</keyword>
<evidence type="ECO:0000256" key="2">
    <source>
        <dbReference type="SAM" id="MobiDB-lite"/>
    </source>
</evidence>
<evidence type="ECO:0000259" key="4">
    <source>
        <dbReference type="PROSITE" id="PS50879"/>
    </source>
</evidence>
<dbReference type="Gene3D" id="3.30.160.60">
    <property type="entry name" value="Classic Zinc Finger"/>
    <property type="match status" value="1"/>
</dbReference>
<gene>
    <name evidence="5" type="ORF">TCIL3000_0_05890</name>
</gene>
<dbReference type="Pfam" id="PF00075">
    <property type="entry name" value="RNase_H"/>
    <property type="match status" value="1"/>
</dbReference>
<evidence type="ECO:0000313" key="5">
    <source>
        <dbReference type="EMBL" id="CCD15173.1"/>
    </source>
</evidence>
<dbReference type="PROSITE" id="PS00028">
    <property type="entry name" value="ZINC_FINGER_C2H2_1"/>
    <property type="match status" value="1"/>
</dbReference>
<sequence length="474" mass="53203">MCEARLKPMNEVAHRRALEYYLRLKAKGAAHAKLAESIFPPEHPIRVRLAKVKHLYSTIDGMGKQHDATVLQLARRVHFNTTTPGGLKADAPEKDKKMHTMRRVVRFRDFDYQVWTDGSVVLDVSSGAGALVYPKEGRREKVVLGAGSLARSYRAECVAMEAGLKRLVDVIELNQTHRTRVVAFTDSLSLLMALGTGPSVVEDAILRRIWDLTLRLVRLRVSVNFQFVFSHCGVPRNEAADKAAEQGNAKPQMYPAWITDIVAAVERQIRNEMYKDFEEGLRPRTHRSVLLGHVRPAPKHTKLGRLGESLLAQFRTGTSRHFGWLHRVLTRKTDRLECRWCRVQDIGCDAVKGHTLAKSAVDSANAPDLGIATRQSDPIICPLCHMVCARRQAGVVHLVKIHRLERECALAMTKKARRAALTYKNGCTCHVCGDAFERRGLLVEHMAQHPPDVVPTVEERPKGAREEDEADDGK</sequence>
<comment type="caution">
    <text evidence="5">The sequence shown here is derived from an EMBL/GenBank/DDBJ whole genome shotgun (WGS) entry which is preliminary data.</text>
</comment>
<dbReference type="InterPro" id="IPR012337">
    <property type="entry name" value="RNaseH-like_sf"/>
</dbReference>
<accession>F9WD25</accession>
<dbReference type="EMBL" id="CAEQ01001810">
    <property type="protein sequence ID" value="CCD15173.1"/>
    <property type="molecule type" value="Genomic_DNA"/>
</dbReference>
<name>F9WD25_TRYCI</name>
<protein>
    <submittedName>
        <fullName evidence="5">WGS project CAEQ00000000 data, annotated contig 231</fullName>
    </submittedName>
</protein>
<dbReference type="SUPFAM" id="SSF53098">
    <property type="entry name" value="Ribonuclease H-like"/>
    <property type="match status" value="1"/>
</dbReference>
<reference evidence="6" key="1">
    <citation type="submission" date="2011-07" db="EMBL/GenBank/DDBJ databases">
        <title>Divergent evolution of antigenic variation in African trypanosomes.</title>
        <authorList>
            <person name="Jackson A.P."/>
            <person name="Berry A."/>
            <person name="Allison H.C."/>
            <person name="Burton P."/>
            <person name="Anderson J."/>
            <person name="Aslett M."/>
            <person name="Brown R."/>
            <person name="Corton N."/>
            <person name="Harris D."/>
            <person name="Hauser H."/>
            <person name="Gamble J."/>
            <person name="Gilderthorp R."/>
            <person name="McQuillan J."/>
            <person name="Quail M.A."/>
            <person name="Sanders M."/>
            <person name="Van Tonder A."/>
            <person name="Ginger M.L."/>
            <person name="Donelson J.E."/>
            <person name="Field M.C."/>
            <person name="Barry J.D."/>
            <person name="Berriman M."/>
            <person name="Hertz-Fowler C."/>
        </authorList>
    </citation>
    <scope>NUCLEOTIDE SEQUENCE [LARGE SCALE GENOMIC DNA]</scope>
    <source>
        <strain evidence="6">IL3000</strain>
    </source>
</reference>
<dbReference type="GO" id="GO:0008270">
    <property type="term" value="F:zinc ion binding"/>
    <property type="evidence" value="ECO:0007669"/>
    <property type="project" value="UniProtKB-KW"/>
</dbReference>
<evidence type="ECO:0000313" key="6">
    <source>
        <dbReference type="Proteomes" id="UP000000702"/>
    </source>
</evidence>
<dbReference type="InterPro" id="IPR002156">
    <property type="entry name" value="RNaseH_domain"/>
</dbReference>
<dbReference type="Proteomes" id="UP000000702">
    <property type="component" value="Unassembled WGS sequence"/>
</dbReference>
<dbReference type="CDD" id="cd09276">
    <property type="entry name" value="Rnase_HI_RT_non_LTR"/>
    <property type="match status" value="1"/>
</dbReference>
<dbReference type="PROSITE" id="PS50879">
    <property type="entry name" value="RNASE_H_1"/>
    <property type="match status" value="1"/>
</dbReference>
<feature type="domain" description="C2H2-type" evidence="3">
    <location>
        <begin position="427"/>
        <end position="449"/>
    </location>
</feature>
<dbReference type="SMART" id="SM00355">
    <property type="entry name" value="ZnF_C2H2"/>
    <property type="match status" value="2"/>
</dbReference>
<dbReference type="InterPro" id="IPR013087">
    <property type="entry name" value="Znf_C2H2_type"/>
</dbReference>
<keyword evidence="1" id="KW-0479">Metal-binding</keyword>
<reference evidence="5 6" key="2">
    <citation type="journal article" date="2012" name="Proc. Natl. Acad. Sci. U.S.A.">
        <title>Antigenic diversity is generated by distinct evolutionary mechanisms in African trypanosome species.</title>
        <authorList>
            <person name="Jackson A.P."/>
            <person name="Berry A."/>
            <person name="Aslett M."/>
            <person name="Allison H.C."/>
            <person name="Burton P."/>
            <person name="Vavrova-Anderson J."/>
            <person name="Brown R."/>
            <person name="Browne H."/>
            <person name="Corton N."/>
            <person name="Hauser H."/>
            <person name="Gamble J."/>
            <person name="Gilderthorp R."/>
            <person name="Marcello L."/>
            <person name="McQuillan J."/>
            <person name="Otto T.D."/>
            <person name="Quail M.A."/>
            <person name="Sanders M.J."/>
            <person name="van Tonder A."/>
            <person name="Ginger M.L."/>
            <person name="Field M.C."/>
            <person name="Barry J.D."/>
            <person name="Hertz-Fowler C."/>
            <person name="Berriman M."/>
        </authorList>
    </citation>
    <scope>NUCLEOTIDE SEQUENCE [LARGE SCALE GENOMIC DNA]</scope>
    <source>
        <strain evidence="5 6">IL3000</strain>
    </source>
</reference>
<dbReference type="InterPro" id="IPR036397">
    <property type="entry name" value="RNaseH_sf"/>
</dbReference>
<proteinExistence type="predicted"/>
<evidence type="ECO:0000256" key="1">
    <source>
        <dbReference type="PROSITE-ProRule" id="PRU00042"/>
    </source>
</evidence>